<accession>A0AAV6VM12</accession>
<organism evidence="1 2">
    <name type="scientific">Oedothorax gibbosus</name>
    <dbReference type="NCBI Taxonomy" id="931172"/>
    <lineage>
        <taxon>Eukaryota</taxon>
        <taxon>Metazoa</taxon>
        <taxon>Ecdysozoa</taxon>
        <taxon>Arthropoda</taxon>
        <taxon>Chelicerata</taxon>
        <taxon>Arachnida</taxon>
        <taxon>Araneae</taxon>
        <taxon>Araneomorphae</taxon>
        <taxon>Entelegynae</taxon>
        <taxon>Araneoidea</taxon>
        <taxon>Linyphiidae</taxon>
        <taxon>Erigoninae</taxon>
        <taxon>Oedothorax</taxon>
    </lineage>
</organism>
<protein>
    <submittedName>
        <fullName evidence="1">Uncharacterized protein</fullName>
    </submittedName>
</protein>
<keyword evidence="2" id="KW-1185">Reference proteome</keyword>
<dbReference type="Proteomes" id="UP000827092">
    <property type="component" value="Unassembled WGS sequence"/>
</dbReference>
<gene>
    <name evidence="1" type="ORF">JTE90_007511</name>
</gene>
<sequence length="80" mass="9264">MSSQRFILNYYSHRISGEVLHNSYSYARKLSVLEHQQEIGTEASTSDRYWIVSSPSRESCLSEKAASSEQCDPRHLWPNQ</sequence>
<reference evidence="1 2" key="1">
    <citation type="journal article" date="2022" name="Nat. Ecol. Evol.">
        <title>A masculinizing supergene underlies an exaggerated male reproductive morph in a spider.</title>
        <authorList>
            <person name="Hendrickx F."/>
            <person name="De Corte Z."/>
            <person name="Sonet G."/>
            <person name="Van Belleghem S.M."/>
            <person name="Kostlbacher S."/>
            <person name="Vangestel C."/>
        </authorList>
    </citation>
    <scope>NUCLEOTIDE SEQUENCE [LARGE SCALE GENOMIC DNA]</scope>
    <source>
        <strain evidence="1">W744_W776</strain>
    </source>
</reference>
<proteinExistence type="predicted"/>
<name>A0AAV6VM12_9ARAC</name>
<dbReference type="AlphaFoldDB" id="A0AAV6VM12"/>
<evidence type="ECO:0000313" key="1">
    <source>
        <dbReference type="EMBL" id="KAG8197263.1"/>
    </source>
</evidence>
<evidence type="ECO:0000313" key="2">
    <source>
        <dbReference type="Proteomes" id="UP000827092"/>
    </source>
</evidence>
<dbReference type="EMBL" id="JAFNEN010000057">
    <property type="protein sequence ID" value="KAG8197263.1"/>
    <property type="molecule type" value="Genomic_DNA"/>
</dbReference>
<comment type="caution">
    <text evidence="1">The sequence shown here is derived from an EMBL/GenBank/DDBJ whole genome shotgun (WGS) entry which is preliminary data.</text>
</comment>